<keyword evidence="3" id="KW-1185">Reference proteome</keyword>
<evidence type="ECO:0000313" key="3">
    <source>
        <dbReference type="Proteomes" id="UP000005244"/>
    </source>
</evidence>
<evidence type="ECO:0000256" key="1">
    <source>
        <dbReference type="SAM" id="Phobius"/>
    </source>
</evidence>
<keyword evidence="1" id="KW-0472">Membrane</keyword>
<reference evidence="2 3" key="1">
    <citation type="submission" date="2012-07" db="EMBL/GenBank/DDBJ databases">
        <authorList>
            <person name="Durkin A.S."/>
            <person name="McCorrison J."/>
            <person name="Torralba M."/>
            <person name="Gillis M."/>
            <person name="Methe B."/>
            <person name="Sutton G."/>
            <person name="Nelson K.E."/>
        </authorList>
    </citation>
    <scope>NUCLEOTIDE SEQUENCE [LARGE SCALE GENOMIC DNA]</scope>
    <source>
        <strain evidence="2 3">OBRC8</strain>
    </source>
</reference>
<dbReference type="AlphaFoldDB" id="J4WDL6"/>
<keyword evidence="1" id="KW-1133">Transmembrane helix</keyword>
<name>J4WDL6_9FIRM</name>
<comment type="caution">
    <text evidence="2">The sequence shown here is derived from an EMBL/GenBank/DDBJ whole genome shotgun (WGS) entry which is preliminary data.</text>
</comment>
<accession>J4WDL6</accession>
<proteinExistence type="predicted"/>
<sequence length="37" mass="4432">MSIKIIFIRKIFLKTLDIFLKCCIIILKIKIIIILKK</sequence>
<dbReference type="Proteomes" id="UP000005244">
    <property type="component" value="Unassembled WGS sequence"/>
</dbReference>
<protein>
    <submittedName>
        <fullName evidence="2">Uncharacterized protein</fullName>
    </submittedName>
</protein>
<gene>
    <name evidence="2" type="ORF">HMPREF1143_2205</name>
</gene>
<dbReference type="EMBL" id="ALNK01000015">
    <property type="protein sequence ID" value="EJU23511.1"/>
    <property type="molecule type" value="Genomic_DNA"/>
</dbReference>
<keyword evidence="1" id="KW-0812">Transmembrane</keyword>
<feature type="transmembrane region" description="Helical" evidence="1">
    <location>
        <begin position="12"/>
        <end position="35"/>
    </location>
</feature>
<organism evidence="2 3">
    <name type="scientific">Peptoanaerobacter stomatis</name>
    <dbReference type="NCBI Taxonomy" id="796937"/>
    <lineage>
        <taxon>Bacteria</taxon>
        <taxon>Bacillati</taxon>
        <taxon>Bacillota</taxon>
        <taxon>Clostridia</taxon>
        <taxon>Peptostreptococcales</taxon>
        <taxon>Filifactoraceae</taxon>
        <taxon>Peptoanaerobacter</taxon>
    </lineage>
</organism>
<evidence type="ECO:0000313" key="2">
    <source>
        <dbReference type="EMBL" id="EJU23511.1"/>
    </source>
</evidence>